<dbReference type="PROSITE" id="PS51892">
    <property type="entry name" value="SUBTILASE"/>
    <property type="match status" value="1"/>
</dbReference>
<accession>A0AAV1DFL3</accession>
<dbReference type="Proteomes" id="UP001161247">
    <property type="component" value="Chromosome 5"/>
</dbReference>
<dbReference type="PANTHER" id="PTHR10795">
    <property type="entry name" value="PROPROTEIN CONVERTASE SUBTILISIN/KEXIN"/>
    <property type="match status" value="1"/>
</dbReference>
<evidence type="ECO:0000256" key="3">
    <source>
        <dbReference type="ARBA" id="ARBA00022729"/>
    </source>
</evidence>
<dbReference type="Gene3D" id="3.40.50.200">
    <property type="entry name" value="Peptidase S8/S53 domain"/>
    <property type="match status" value="2"/>
</dbReference>
<feature type="domain" description="Peptidase S8/S53" evidence="9">
    <location>
        <begin position="266"/>
        <end position="566"/>
    </location>
</feature>
<comment type="similarity">
    <text evidence="1 7">Belongs to the peptidase S8 family.</text>
</comment>
<dbReference type="InterPro" id="IPR037045">
    <property type="entry name" value="S8pro/Inhibitor_I9_sf"/>
</dbReference>
<feature type="active site" description="Charge relay system" evidence="6 7">
    <location>
        <position position="149"/>
    </location>
</feature>
<dbReference type="InterPro" id="IPR023828">
    <property type="entry name" value="Peptidase_S8_Ser-AS"/>
</dbReference>
<sequence length="733" mass="79735">MKSFTVFFCFIPFLLVSSLQFVAVLAAAAPAESNGVYIVYTGAAASSSTCFPSHHIMSSSSMERWKDRVIHKYTNGFSGFAAQLTKAEAESIAERPEVVSVFPESVHQLHTTHSWNFLKDLSQVKSAPRFTSKSRASSFGEDTIIGVFDTGIWPEAKSFNDVGMGPIPKRWKGKCIQGRDFKPFSCNRKLIGARNYIKNGNFTSPRDRDGHGSHVAAIAAGRRVGGASYHGLATGIAQGGSPNSRIAVYRVCDDQYCPDPIAIGSFHATEKGILVIASAGNGGDVNIPYSVHNVAPWILTVGATTMDRFFESDVVLGGNKSVQGAGIHLGRLQKTPVYPLITGLSAKINSFVFDEHARACYSTALDANKIKGKIVLCESGNERDSAQGALETIRGMGGIGVIYADYFSKLVDPISDSTPLVAINWQDSPRITSYINSSRNPVATILPTEVVSQYKPAPSVASFSGKGPIYGNDYLIKPDVAAPGVDIISAWPSNDTDKAFNILSGTSVATPHVSGIAALVKSRYPSWSPSAIKSAIMTTAIQSDNVNKPIKNEVGNPATPYQFGAGEVTMFDPLRPGLVYETEIADYLLFLCNWGYNSSTIKLISSYLPANFSCPTNSSKKELMSNINYPSIVIIQSADQKYQTVKRTVTNVGDEESVYTVSVEVYEQLEVTVNPTELKFTKSTNKLTYEVTFKYTDASFVDEEFTHGSITWSNDNKYRVRIPFIVRKYPSLL</sequence>
<keyword evidence="5 7" id="KW-0720">Serine protease</keyword>
<proteinExistence type="inferred from homology"/>
<dbReference type="GO" id="GO:0004252">
    <property type="term" value="F:serine-type endopeptidase activity"/>
    <property type="evidence" value="ECO:0007669"/>
    <property type="project" value="UniProtKB-UniRule"/>
</dbReference>
<dbReference type="InterPro" id="IPR015500">
    <property type="entry name" value="Peptidase_S8_subtilisin-rel"/>
</dbReference>
<organism evidence="12 13">
    <name type="scientific">Oldenlandia corymbosa var. corymbosa</name>
    <dbReference type="NCBI Taxonomy" id="529605"/>
    <lineage>
        <taxon>Eukaryota</taxon>
        <taxon>Viridiplantae</taxon>
        <taxon>Streptophyta</taxon>
        <taxon>Embryophyta</taxon>
        <taxon>Tracheophyta</taxon>
        <taxon>Spermatophyta</taxon>
        <taxon>Magnoliopsida</taxon>
        <taxon>eudicotyledons</taxon>
        <taxon>Gunneridae</taxon>
        <taxon>Pentapetalae</taxon>
        <taxon>asterids</taxon>
        <taxon>lamiids</taxon>
        <taxon>Gentianales</taxon>
        <taxon>Rubiaceae</taxon>
        <taxon>Rubioideae</taxon>
        <taxon>Spermacoceae</taxon>
        <taxon>Hedyotis-Oldenlandia complex</taxon>
        <taxon>Oldenlandia</taxon>
    </lineage>
</organism>
<dbReference type="PROSITE" id="PS00138">
    <property type="entry name" value="SUBTILASE_SER"/>
    <property type="match status" value="1"/>
</dbReference>
<dbReference type="InterPro" id="IPR036852">
    <property type="entry name" value="Peptidase_S8/S53_dom_sf"/>
</dbReference>
<feature type="domain" description="Subtilisin-like protease fibronectin type-III" evidence="11">
    <location>
        <begin position="626"/>
        <end position="726"/>
    </location>
</feature>
<evidence type="ECO:0000256" key="2">
    <source>
        <dbReference type="ARBA" id="ARBA00022670"/>
    </source>
</evidence>
<dbReference type="InterPro" id="IPR034197">
    <property type="entry name" value="Peptidases_S8_3"/>
</dbReference>
<dbReference type="GO" id="GO:0006508">
    <property type="term" value="P:proteolysis"/>
    <property type="evidence" value="ECO:0007669"/>
    <property type="project" value="UniProtKB-KW"/>
</dbReference>
<dbReference type="Gene3D" id="3.30.70.80">
    <property type="entry name" value="Peptidase S8 propeptide/proteinase inhibitor I9"/>
    <property type="match status" value="1"/>
</dbReference>
<evidence type="ECO:0000256" key="4">
    <source>
        <dbReference type="ARBA" id="ARBA00022801"/>
    </source>
</evidence>
<evidence type="ECO:0000256" key="8">
    <source>
        <dbReference type="SAM" id="SignalP"/>
    </source>
</evidence>
<evidence type="ECO:0000313" key="13">
    <source>
        <dbReference type="Proteomes" id="UP001161247"/>
    </source>
</evidence>
<evidence type="ECO:0000259" key="9">
    <source>
        <dbReference type="Pfam" id="PF00082"/>
    </source>
</evidence>
<evidence type="ECO:0000313" key="12">
    <source>
        <dbReference type="EMBL" id="CAI9106664.1"/>
    </source>
</evidence>
<dbReference type="EMBL" id="OX459122">
    <property type="protein sequence ID" value="CAI9106664.1"/>
    <property type="molecule type" value="Genomic_DNA"/>
</dbReference>
<dbReference type="InterPro" id="IPR000209">
    <property type="entry name" value="Peptidase_S8/S53_dom"/>
</dbReference>
<gene>
    <name evidence="12" type="ORF">OLC1_LOCUS15131</name>
</gene>
<keyword evidence="4 7" id="KW-0378">Hydrolase</keyword>
<dbReference type="InterPro" id="IPR045051">
    <property type="entry name" value="SBT"/>
</dbReference>
<keyword evidence="13" id="KW-1185">Reference proteome</keyword>
<dbReference type="Gene3D" id="2.60.40.2310">
    <property type="match status" value="1"/>
</dbReference>
<dbReference type="Pfam" id="PF05922">
    <property type="entry name" value="Inhibitor_I9"/>
    <property type="match status" value="1"/>
</dbReference>
<dbReference type="Pfam" id="PF00082">
    <property type="entry name" value="Peptidase_S8"/>
    <property type="match status" value="2"/>
</dbReference>
<dbReference type="Gene3D" id="3.50.30.30">
    <property type="match status" value="1"/>
</dbReference>
<dbReference type="InterPro" id="IPR041469">
    <property type="entry name" value="Subtilisin-like_FN3"/>
</dbReference>
<feature type="domain" description="Inhibitor I9" evidence="10">
    <location>
        <begin position="36"/>
        <end position="110"/>
    </location>
</feature>
<reference evidence="12" key="1">
    <citation type="submission" date="2023-03" db="EMBL/GenBank/DDBJ databases">
        <authorList>
            <person name="Julca I."/>
        </authorList>
    </citation>
    <scope>NUCLEOTIDE SEQUENCE</scope>
</reference>
<feature type="domain" description="Peptidase S8/S53" evidence="9">
    <location>
        <begin position="140"/>
        <end position="263"/>
    </location>
</feature>
<dbReference type="AlphaFoldDB" id="A0AAV1DFL3"/>
<keyword evidence="3 8" id="KW-0732">Signal</keyword>
<name>A0AAV1DFL3_OLDCO</name>
<dbReference type="PRINTS" id="PR00723">
    <property type="entry name" value="SUBTILISIN"/>
</dbReference>
<evidence type="ECO:0000256" key="7">
    <source>
        <dbReference type="PROSITE-ProRule" id="PRU01240"/>
    </source>
</evidence>
<dbReference type="CDD" id="cd02120">
    <property type="entry name" value="PA_subtilisin_like"/>
    <property type="match status" value="1"/>
</dbReference>
<evidence type="ECO:0000256" key="5">
    <source>
        <dbReference type="ARBA" id="ARBA00022825"/>
    </source>
</evidence>
<dbReference type="Pfam" id="PF17766">
    <property type="entry name" value="fn3_6"/>
    <property type="match status" value="1"/>
</dbReference>
<keyword evidence="2 7" id="KW-0645">Protease</keyword>
<feature type="active site" description="Charge relay system" evidence="6 7">
    <location>
        <position position="211"/>
    </location>
</feature>
<feature type="active site" description="Charge relay system" evidence="6 7">
    <location>
        <position position="507"/>
    </location>
</feature>
<dbReference type="InterPro" id="IPR010259">
    <property type="entry name" value="S8pro/Inhibitor_I9"/>
</dbReference>
<dbReference type="SUPFAM" id="SSF52743">
    <property type="entry name" value="Subtilisin-like"/>
    <property type="match status" value="1"/>
</dbReference>
<dbReference type="CDD" id="cd04852">
    <property type="entry name" value="Peptidases_S8_3"/>
    <property type="match status" value="1"/>
</dbReference>
<evidence type="ECO:0000256" key="6">
    <source>
        <dbReference type="PIRSR" id="PIRSR615500-1"/>
    </source>
</evidence>
<feature type="chain" id="PRO_5043762898" evidence="8">
    <location>
        <begin position="19"/>
        <end position="733"/>
    </location>
</feature>
<feature type="signal peptide" evidence="8">
    <location>
        <begin position="1"/>
        <end position="18"/>
    </location>
</feature>
<evidence type="ECO:0000259" key="11">
    <source>
        <dbReference type="Pfam" id="PF17766"/>
    </source>
</evidence>
<evidence type="ECO:0000259" key="10">
    <source>
        <dbReference type="Pfam" id="PF05922"/>
    </source>
</evidence>
<evidence type="ECO:0000256" key="1">
    <source>
        <dbReference type="ARBA" id="ARBA00011073"/>
    </source>
</evidence>
<protein>
    <submittedName>
        <fullName evidence="12">OLC1v1005867C1</fullName>
    </submittedName>
</protein>